<evidence type="ECO:0000256" key="3">
    <source>
        <dbReference type="ARBA" id="ARBA00023082"/>
    </source>
</evidence>
<accession>Q08W96</accession>
<keyword evidence="4" id="KW-0804">Transcription</keyword>
<keyword evidence="3" id="KW-0731">Sigma factor</keyword>
<dbReference type="Pfam" id="PF04542">
    <property type="entry name" value="Sigma70_r2"/>
    <property type="match status" value="1"/>
</dbReference>
<dbReference type="InterPro" id="IPR013249">
    <property type="entry name" value="RNA_pol_sigma70_r4_t2"/>
</dbReference>
<dbReference type="InterPro" id="IPR013325">
    <property type="entry name" value="RNA_pol_sigma_r2"/>
</dbReference>
<dbReference type="InterPro" id="IPR036388">
    <property type="entry name" value="WH-like_DNA-bd_sf"/>
</dbReference>
<dbReference type="Proteomes" id="UP000032702">
    <property type="component" value="Unassembled WGS sequence"/>
</dbReference>
<evidence type="ECO:0000256" key="2">
    <source>
        <dbReference type="ARBA" id="ARBA00023015"/>
    </source>
</evidence>
<keyword evidence="9" id="KW-1185">Reference proteome</keyword>
<evidence type="ECO:0000313" key="9">
    <source>
        <dbReference type="Proteomes" id="UP000001351"/>
    </source>
</evidence>
<dbReference type="eggNOG" id="COG1595">
    <property type="taxonomic scope" value="Bacteria"/>
</dbReference>
<evidence type="ECO:0000256" key="4">
    <source>
        <dbReference type="ARBA" id="ARBA00023163"/>
    </source>
</evidence>
<comment type="similarity">
    <text evidence="1">Belongs to the sigma-70 factor family. ECF subfamily.</text>
</comment>
<dbReference type="SUPFAM" id="SSF88946">
    <property type="entry name" value="Sigma2 domain of RNA polymerase sigma factors"/>
    <property type="match status" value="1"/>
</dbReference>
<evidence type="ECO:0000259" key="6">
    <source>
        <dbReference type="Pfam" id="PF08281"/>
    </source>
</evidence>
<evidence type="ECO:0000313" key="7">
    <source>
        <dbReference type="EMBL" id="ADO68530.1"/>
    </source>
</evidence>
<dbReference type="KEGG" id="sur:STAUR_0726"/>
<name>Q08W96_STIAD</name>
<gene>
    <name evidence="7" type="ordered locus">STAUR_0726</name>
    <name evidence="8" type="ORF">STIAU_0426</name>
</gene>
<dbReference type="Gene3D" id="1.10.10.10">
    <property type="entry name" value="Winged helix-like DNA-binding domain superfamily/Winged helix DNA-binding domain"/>
    <property type="match status" value="1"/>
</dbReference>
<dbReference type="NCBIfam" id="TIGR02937">
    <property type="entry name" value="sigma70-ECF"/>
    <property type="match status" value="1"/>
</dbReference>
<evidence type="ECO:0000259" key="5">
    <source>
        <dbReference type="Pfam" id="PF04542"/>
    </source>
</evidence>
<dbReference type="Pfam" id="PF08281">
    <property type="entry name" value="Sigma70_r4_2"/>
    <property type="match status" value="1"/>
</dbReference>
<dbReference type="EMBL" id="CP002271">
    <property type="protein sequence ID" value="ADO68530.1"/>
    <property type="molecule type" value="Genomic_DNA"/>
</dbReference>
<feature type="domain" description="RNA polymerase sigma factor 70 region 4 type 2" evidence="6">
    <location>
        <begin position="115"/>
        <end position="167"/>
    </location>
</feature>
<reference evidence="7 9" key="2">
    <citation type="journal article" date="2011" name="Mol. Biol. Evol.">
        <title>Comparative genomic analysis of fruiting body formation in Myxococcales.</title>
        <authorList>
            <person name="Huntley S."/>
            <person name="Hamann N."/>
            <person name="Wegener-Feldbrugge S."/>
            <person name="Treuner-Lange A."/>
            <person name="Kube M."/>
            <person name="Reinhardt R."/>
            <person name="Klages S."/>
            <person name="Muller R."/>
            <person name="Ronning C.M."/>
            <person name="Nierman W.C."/>
            <person name="Sogaard-Andersen L."/>
        </authorList>
    </citation>
    <scope>NUCLEOTIDE SEQUENCE [LARGE SCALE GENOMIC DNA]</scope>
    <source>
        <strain evidence="7 9">DW4/3-1</strain>
    </source>
</reference>
<dbReference type="InterPro" id="IPR013324">
    <property type="entry name" value="RNA_pol_sigma_r3/r4-like"/>
</dbReference>
<dbReference type="AlphaFoldDB" id="Q08W96"/>
<dbReference type="PANTHER" id="PTHR43133">
    <property type="entry name" value="RNA POLYMERASE ECF-TYPE SIGMA FACTO"/>
    <property type="match status" value="1"/>
</dbReference>
<evidence type="ECO:0000256" key="1">
    <source>
        <dbReference type="ARBA" id="ARBA00010641"/>
    </source>
</evidence>
<keyword evidence="2" id="KW-0805">Transcription regulation</keyword>
<sequence length="187" mass="21307">MHRVADCFGVQEYDIVVREHASELHAVALRLCQHPADARDLVQDTLERGLRNLDRFIPGTDARAWLLTILHRLFIDRCRAKAQGQRGDVPVDFLEERLPAPVPEALPRWAAISLEQLRDALGRLPEAFRIIYQLHAVEGRSYIEISQELGIPKATVGTRLMRARRRLRELLEPEPTHAGVEGMEGWA</sequence>
<dbReference type="InterPro" id="IPR014284">
    <property type="entry name" value="RNA_pol_sigma-70_dom"/>
</dbReference>
<dbReference type="InterPro" id="IPR039425">
    <property type="entry name" value="RNA_pol_sigma-70-like"/>
</dbReference>
<feature type="domain" description="RNA polymerase sigma-70 region 2" evidence="5">
    <location>
        <begin position="17"/>
        <end position="82"/>
    </location>
</feature>
<dbReference type="GO" id="GO:0016987">
    <property type="term" value="F:sigma factor activity"/>
    <property type="evidence" value="ECO:0007669"/>
    <property type="project" value="UniProtKB-KW"/>
</dbReference>
<protein>
    <submittedName>
        <fullName evidence="7">RNA polymerase sigma factor 70</fullName>
    </submittedName>
    <submittedName>
        <fullName evidence="8">Sigma-24</fullName>
    </submittedName>
</protein>
<dbReference type="GO" id="GO:0003677">
    <property type="term" value="F:DNA binding"/>
    <property type="evidence" value="ECO:0007669"/>
    <property type="project" value="InterPro"/>
</dbReference>
<dbReference type="RefSeq" id="WP_002616144.1">
    <property type="nucleotide sequence ID" value="NC_014623.1"/>
</dbReference>
<dbReference type="SUPFAM" id="SSF88659">
    <property type="entry name" value="Sigma3 and sigma4 domains of RNA polymerase sigma factors"/>
    <property type="match status" value="1"/>
</dbReference>
<dbReference type="PANTHER" id="PTHR43133:SF25">
    <property type="entry name" value="RNA POLYMERASE SIGMA FACTOR RFAY-RELATED"/>
    <property type="match status" value="1"/>
</dbReference>
<dbReference type="GO" id="GO:0006352">
    <property type="term" value="P:DNA-templated transcription initiation"/>
    <property type="evidence" value="ECO:0007669"/>
    <property type="project" value="InterPro"/>
</dbReference>
<dbReference type="Proteomes" id="UP000001351">
    <property type="component" value="Chromosome"/>
</dbReference>
<dbReference type="OrthoDB" id="9797134at2"/>
<organism evidence="8 10">
    <name type="scientific">Stigmatella aurantiaca (strain DW4/3-1)</name>
    <dbReference type="NCBI Taxonomy" id="378806"/>
    <lineage>
        <taxon>Bacteria</taxon>
        <taxon>Pseudomonadati</taxon>
        <taxon>Myxococcota</taxon>
        <taxon>Myxococcia</taxon>
        <taxon>Myxococcales</taxon>
        <taxon>Cystobacterineae</taxon>
        <taxon>Archangiaceae</taxon>
        <taxon>Stigmatella</taxon>
    </lineage>
</organism>
<proteinExistence type="inferred from homology"/>
<dbReference type="STRING" id="378806.STAUR_0726"/>
<dbReference type="Gene3D" id="1.10.1740.10">
    <property type="match status" value="1"/>
</dbReference>
<evidence type="ECO:0000313" key="10">
    <source>
        <dbReference type="Proteomes" id="UP000032702"/>
    </source>
</evidence>
<dbReference type="EMBL" id="AAMD01000104">
    <property type="protein sequence ID" value="EAU64758.1"/>
    <property type="molecule type" value="Genomic_DNA"/>
</dbReference>
<reference evidence="8 10" key="1">
    <citation type="submission" date="2006-04" db="EMBL/GenBank/DDBJ databases">
        <authorList>
            <person name="Nierman W.C."/>
        </authorList>
    </citation>
    <scope>NUCLEOTIDE SEQUENCE [LARGE SCALE GENOMIC DNA]</scope>
    <source>
        <strain evidence="8 10">DW4/3-1</strain>
    </source>
</reference>
<dbReference type="InterPro" id="IPR007627">
    <property type="entry name" value="RNA_pol_sigma70_r2"/>
</dbReference>
<evidence type="ECO:0000313" key="8">
    <source>
        <dbReference type="EMBL" id="EAU64758.1"/>
    </source>
</evidence>
<dbReference type="HOGENOM" id="CLU_047691_1_4_7"/>